<proteinExistence type="predicted"/>
<accession>A0A6I1EGM9</accession>
<dbReference type="Proteomes" id="UP000430564">
    <property type="component" value="Unassembled WGS sequence"/>
</dbReference>
<dbReference type="RefSeq" id="WP_152159066.1">
    <property type="nucleotide sequence ID" value="NZ_WEHX01000113.1"/>
</dbReference>
<reference evidence="1 2" key="1">
    <citation type="submission" date="2019-10" db="EMBL/GenBank/DDBJ databases">
        <title>Genome diversity of Sutterella seckii.</title>
        <authorList>
            <person name="Chaplin A.V."/>
            <person name="Sokolova S.R."/>
            <person name="Mosin K.A."/>
            <person name="Ivanova E.L."/>
            <person name="Kochetkova T.O."/>
            <person name="Goltsov A.Y."/>
            <person name="Trofimov D.Y."/>
            <person name="Efimov B.A."/>
        </authorList>
    </citation>
    <scope>NUCLEOTIDE SEQUENCE [LARGE SCALE GENOMIC DNA]</scope>
    <source>
        <strain evidence="1 2">ASD393</strain>
    </source>
</reference>
<evidence type="ECO:0000313" key="2">
    <source>
        <dbReference type="Proteomes" id="UP000430564"/>
    </source>
</evidence>
<dbReference type="OrthoDB" id="9146811at2"/>
<dbReference type="EMBL" id="WEHX01000113">
    <property type="protein sequence ID" value="KAB7653932.1"/>
    <property type="molecule type" value="Genomic_DNA"/>
</dbReference>
<gene>
    <name evidence="1" type="ORF">GBM95_10595</name>
</gene>
<organism evidence="1 2">
    <name type="scientific">Sutterella seckii</name>
    <dbReference type="NCBI Taxonomy" id="1944635"/>
    <lineage>
        <taxon>Bacteria</taxon>
        <taxon>Pseudomonadati</taxon>
        <taxon>Pseudomonadota</taxon>
        <taxon>Betaproteobacteria</taxon>
        <taxon>Burkholderiales</taxon>
        <taxon>Sutterellaceae</taxon>
        <taxon>Sutterella</taxon>
    </lineage>
</organism>
<name>A0A6I1EGM9_9BURK</name>
<protein>
    <submittedName>
        <fullName evidence="1">Uncharacterized protein</fullName>
    </submittedName>
</protein>
<evidence type="ECO:0000313" key="1">
    <source>
        <dbReference type="EMBL" id="KAB7653932.1"/>
    </source>
</evidence>
<sequence length="325" mass="36257">MGKETTDQEAFPYSIKPTQKLGVADVQKILSGHWKREERTSGFFHQSMRDICNIGTFESVVYEMNPNPLFTRGWRTAGRPCQMPYVPFFPLAKPSAAQAFMTPEVATAEHFHAAPDRFDFKPDFGLYAALTAQNLVDYLDAEQQKDLHEAVAEQQAKWVKEGDAVLKTAAYLEKAVSPSKAEAFLHQYGAVAYNTSVSLLENEFHDMKPLDVQILADSLSLSKKGTVDVVVFGNKDLDVTKAKKESFIFGVTYPNPDVDLYKDRATAEKMTVKDVNGDGVKDLVLTFASDKAVKYGFADVRTDLWLFGEIDGEKKGGFDVVRIVK</sequence>
<comment type="caution">
    <text evidence="1">The sequence shown here is derived from an EMBL/GenBank/DDBJ whole genome shotgun (WGS) entry which is preliminary data.</text>
</comment>
<dbReference type="AlphaFoldDB" id="A0A6I1EGM9"/>